<keyword evidence="5" id="KW-0552">Olfaction</keyword>
<sequence>QVVYYAVNNPGYEKSFIDPSTNTTLVKRVRMLPFNCKLPFETIDSPYYEIGVAHGGISAVLLGYNIGAIDAIICGMLCHIKAQLLILEQRLKTFIRRGIYLMKKDNPNLDENEVEVLEHISDALLLLHEIPLTLQKYIYIAVRELIIHHREIFKLSKDVDDTFSLLMLAQFLFSLGIVCFQLFQLSIVRRSLIIIFLEKINL</sequence>
<dbReference type="OrthoDB" id="6597368at2759"/>
<accession>A0A0T6BGL7</accession>
<dbReference type="InterPro" id="IPR004117">
    <property type="entry name" value="7tm6_olfct_rcpt"/>
</dbReference>
<feature type="transmembrane region" description="Helical" evidence="10">
    <location>
        <begin position="163"/>
        <end position="183"/>
    </location>
</feature>
<keyword evidence="12" id="KW-1185">Reference proteome</keyword>
<keyword evidence="3" id="KW-0716">Sensory transduction</keyword>
<dbReference type="GO" id="GO:0004984">
    <property type="term" value="F:olfactory receptor activity"/>
    <property type="evidence" value="ECO:0007669"/>
    <property type="project" value="InterPro"/>
</dbReference>
<proteinExistence type="predicted"/>
<protein>
    <submittedName>
        <fullName evidence="11">Uncharacterized protein</fullName>
    </submittedName>
</protein>
<evidence type="ECO:0000313" key="11">
    <source>
        <dbReference type="EMBL" id="KRT86464.1"/>
    </source>
</evidence>
<evidence type="ECO:0000256" key="1">
    <source>
        <dbReference type="ARBA" id="ARBA00004651"/>
    </source>
</evidence>
<keyword evidence="7 10" id="KW-0472">Membrane</keyword>
<keyword evidence="2" id="KW-1003">Cell membrane</keyword>
<evidence type="ECO:0000256" key="9">
    <source>
        <dbReference type="ARBA" id="ARBA00023224"/>
    </source>
</evidence>
<evidence type="ECO:0000256" key="3">
    <source>
        <dbReference type="ARBA" id="ARBA00022606"/>
    </source>
</evidence>
<dbReference type="PANTHER" id="PTHR21137">
    <property type="entry name" value="ODORANT RECEPTOR"/>
    <property type="match status" value="1"/>
</dbReference>
<organism evidence="11 12">
    <name type="scientific">Oryctes borbonicus</name>
    <dbReference type="NCBI Taxonomy" id="1629725"/>
    <lineage>
        <taxon>Eukaryota</taxon>
        <taxon>Metazoa</taxon>
        <taxon>Ecdysozoa</taxon>
        <taxon>Arthropoda</taxon>
        <taxon>Hexapoda</taxon>
        <taxon>Insecta</taxon>
        <taxon>Pterygota</taxon>
        <taxon>Neoptera</taxon>
        <taxon>Endopterygota</taxon>
        <taxon>Coleoptera</taxon>
        <taxon>Polyphaga</taxon>
        <taxon>Scarabaeiformia</taxon>
        <taxon>Scarabaeidae</taxon>
        <taxon>Dynastinae</taxon>
        <taxon>Oryctes</taxon>
    </lineage>
</organism>
<comment type="subcellular location">
    <subcellularLocation>
        <location evidence="1">Cell membrane</location>
        <topology evidence="1">Multi-pass membrane protein</topology>
    </subcellularLocation>
</comment>
<keyword evidence="9" id="KW-0807">Transducer</keyword>
<evidence type="ECO:0000256" key="10">
    <source>
        <dbReference type="SAM" id="Phobius"/>
    </source>
</evidence>
<evidence type="ECO:0000256" key="7">
    <source>
        <dbReference type="ARBA" id="ARBA00023136"/>
    </source>
</evidence>
<keyword evidence="4 10" id="KW-0812">Transmembrane</keyword>
<dbReference type="GO" id="GO:0005549">
    <property type="term" value="F:odorant binding"/>
    <property type="evidence" value="ECO:0007669"/>
    <property type="project" value="InterPro"/>
</dbReference>
<evidence type="ECO:0000256" key="2">
    <source>
        <dbReference type="ARBA" id="ARBA00022475"/>
    </source>
</evidence>
<gene>
    <name evidence="11" type="ORF">AMK59_409</name>
</gene>
<dbReference type="AlphaFoldDB" id="A0A0T6BGL7"/>
<name>A0A0T6BGL7_9SCAR</name>
<feature type="non-terminal residue" evidence="11">
    <location>
        <position position="1"/>
    </location>
</feature>
<dbReference type="PANTHER" id="PTHR21137:SF35">
    <property type="entry name" value="ODORANT RECEPTOR 19A-RELATED"/>
    <property type="match status" value="1"/>
</dbReference>
<evidence type="ECO:0000256" key="5">
    <source>
        <dbReference type="ARBA" id="ARBA00022725"/>
    </source>
</evidence>
<keyword evidence="8" id="KW-0675">Receptor</keyword>
<comment type="caution">
    <text evidence="11">The sequence shown here is derived from an EMBL/GenBank/DDBJ whole genome shotgun (WGS) entry which is preliminary data.</text>
</comment>
<evidence type="ECO:0000256" key="8">
    <source>
        <dbReference type="ARBA" id="ARBA00023170"/>
    </source>
</evidence>
<dbReference type="Proteomes" id="UP000051574">
    <property type="component" value="Unassembled WGS sequence"/>
</dbReference>
<keyword evidence="6 10" id="KW-1133">Transmembrane helix</keyword>
<reference evidence="11 12" key="1">
    <citation type="submission" date="2015-09" db="EMBL/GenBank/DDBJ databases">
        <title>Draft genome of the scarab beetle Oryctes borbonicus.</title>
        <authorList>
            <person name="Meyer J.M."/>
            <person name="Markov G.V."/>
            <person name="Baskaran P."/>
            <person name="Herrmann M."/>
            <person name="Sommer R.J."/>
            <person name="Roedelsperger C."/>
        </authorList>
    </citation>
    <scope>NUCLEOTIDE SEQUENCE [LARGE SCALE GENOMIC DNA]</scope>
    <source>
        <strain evidence="11">OB123</strain>
        <tissue evidence="11">Whole animal</tissue>
    </source>
</reference>
<dbReference type="GO" id="GO:0007165">
    <property type="term" value="P:signal transduction"/>
    <property type="evidence" value="ECO:0007669"/>
    <property type="project" value="UniProtKB-KW"/>
</dbReference>
<dbReference type="GO" id="GO:0005886">
    <property type="term" value="C:plasma membrane"/>
    <property type="evidence" value="ECO:0007669"/>
    <property type="project" value="UniProtKB-SubCell"/>
</dbReference>
<evidence type="ECO:0000313" key="12">
    <source>
        <dbReference type="Proteomes" id="UP000051574"/>
    </source>
</evidence>
<dbReference type="Pfam" id="PF02949">
    <property type="entry name" value="7tm_6"/>
    <property type="match status" value="1"/>
</dbReference>
<dbReference type="EMBL" id="LJIG01000476">
    <property type="protein sequence ID" value="KRT86464.1"/>
    <property type="molecule type" value="Genomic_DNA"/>
</dbReference>
<evidence type="ECO:0000256" key="6">
    <source>
        <dbReference type="ARBA" id="ARBA00022989"/>
    </source>
</evidence>
<evidence type="ECO:0000256" key="4">
    <source>
        <dbReference type="ARBA" id="ARBA00022692"/>
    </source>
</evidence>